<protein>
    <submittedName>
        <fullName evidence="1">Uncharacterized protein</fullName>
    </submittedName>
</protein>
<sequence length="112" mass="12243">MTLSKAPQILIGQDHFKPLDPRPLSDPLSAKYNVAKYCAFHQQTSHDIDCCFCLRHEVQDLIDNKVIVSPGPSKSIGARSLNLGDNVTRAVIEDEPPTDGVHVTPGLVDGMH</sequence>
<evidence type="ECO:0000313" key="2">
    <source>
        <dbReference type="Proteomes" id="UP000593564"/>
    </source>
</evidence>
<name>A0A7J7FY05_CAMSI</name>
<reference evidence="1 2" key="2">
    <citation type="submission" date="2020-07" db="EMBL/GenBank/DDBJ databases">
        <title>Genome assembly of wild tea tree DASZ reveals pedigree and selection history of tea varieties.</title>
        <authorList>
            <person name="Zhang W."/>
        </authorList>
    </citation>
    <scope>NUCLEOTIDE SEQUENCE [LARGE SCALE GENOMIC DNA]</scope>
    <source>
        <strain evidence="2">cv. G240</strain>
        <tissue evidence="1">Leaf</tissue>
    </source>
</reference>
<dbReference type="AlphaFoldDB" id="A0A7J7FY05"/>
<accession>A0A7J7FY05</accession>
<keyword evidence="2" id="KW-1185">Reference proteome</keyword>
<dbReference type="EMBL" id="JACBKZ010000014">
    <property type="protein sequence ID" value="KAF5933283.1"/>
    <property type="molecule type" value="Genomic_DNA"/>
</dbReference>
<evidence type="ECO:0000313" key="1">
    <source>
        <dbReference type="EMBL" id="KAF5933283.1"/>
    </source>
</evidence>
<gene>
    <name evidence="1" type="ORF">HYC85_029454</name>
</gene>
<comment type="caution">
    <text evidence="1">The sequence shown here is derived from an EMBL/GenBank/DDBJ whole genome shotgun (WGS) entry which is preliminary data.</text>
</comment>
<organism evidence="1 2">
    <name type="scientific">Camellia sinensis</name>
    <name type="common">Tea plant</name>
    <name type="synonym">Thea sinensis</name>
    <dbReference type="NCBI Taxonomy" id="4442"/>
    <lineage>
        <taxon>Eukaryota</taxon>
        <taxon>Viridiplantae</taxon>
        <taxon>Streptophyta</taxon>
        <taxon>Embryophyta</taxon>
        <taxon>Tracheophyta</taxon>
        <taxon>Spermatophyta</taxon>
        <taxon>Magnoliopsida</taxon>
        <taxon>eudicotyledons</taxon>
        <taxon>Gunneridae</taxon>
        <taxon>Pentapetalae</taxon>
        <taxon>asterids</taxon>
        <taxon>Ericales</taxon>
        <taxon>Theaceae</taxon>
        <taxon>Camellia</taxon>
    </lineage>
</organism>
<dbReference type="Proteomes" id="UP000593564">
    <property type="component" value="Unassembled WGS sequence"/>
</dbReference>
<reference evidence="2" key="1">
    <citation type="journal article" date="2020" name="Nat. Commun.">
        <title>Genome assembly of wild tea tree DASZ reveals pedigree and selection history of tea varieties.</title>
        <authorList>
            <person name="Zhang W."/>
            <person name="Zhang Y."/>
            <person name="Qiu H."/>
            <person name="Guo Y."/>
            <person name="Wan H."/>
            <person name="Zhang X."/>
            <person name="Scossa F."/>
            <person name="Alseekh S."/>
            <person name="Zhang Q."/>
            <person name="Wang P."/>
            <person name="Xu L."/>
            <person name="Schmidt M.H."/>
            <person name="Jia X."/>
            <person name="Li D."/>
            <person name="Zhu A."/>
            <person name="Guo F."/>
            <person name="Chen W."/>
            <person name="Ni D."/>
            <person name="Usadel B."/>
            <person name="Fernie A.R."/>
            <person name="Wen W."/>
        </authorList>
    </citation>
    <scope>NUCLEOTIDE SEQUENCE [LARGE SCALE GENOMIC DNA]</scope>
    <source>
        <strain evidence="2">cv. G240</strain>
    </source>
</reference>
<proteinExistence type="predicted"/>